<accession>A0AAW1V0A8</accession>
<dbReference type="Pfam" id="PF10175">
    <property type="entry name" value="MPP6"/>
    <property type="match status" value="1"/>
</dbReference>
<dbReference type="PANTHER" id="PTHR13582">
    <property type="entry name" value="M-PHASE PHOSPHOPROTEIN 6"/>
    <property type="match status" value="1"/>
</dbReference>
<dbReference type="AlphaFoldDB" id="A0AAW1V0A8"/>
<reference evidence="1 2" key="1">
    <citation type="submission" date="2023-03" db="EMBL/GenBank/DDBJ databases">
        <title>Genome insight into feeding habits of ladybird beetles.</title>
        <authorList>
            <person name="Li H.-S."/>
            <person name="Huang Y.-H."/>
            <person name="Pang H."/>
        </authorList>
    </citation>
    <scope>NUCLEOTIDE SEQUENCE [LARGE SCALE GENOMIC DNA]</scope>
    <source>
        <strain evidence="1">SYSU_2023b</strain>
        <tissue evidence="1">Whole body</tissue>
    </source>
</reference>
<organism evidence="1 2">
    <name type="scientific">Henosepilachna vigintioctopunctata</name>
    <dbReference type="NCBI Taxonomy" id="420089"/>
    <lineage>
        <taxon>Eukaryota</taxon>
        <taxon>Metazoa</taxon>
        <taxon>Ecdysozoa</taxon>
        <taxon>Arthropoda</taxon>
        <taxon>Hexapoda</taxon>
        <taxon>Insecta</taxon>
        <taxon>Pterygota</taxon>
        <taxon>Neoptera</taxon>
        <taxon>Endopterygota</taxon>
        <taxon>Coleoptera</taxon>
        <taxon>Polyphaga</taxon>
        <taxon>Cucujiformia</taxon>
        <taxon>Coccinelloidea</taxon>
        <taxon>Coccinellidae</taxon>
        <taxon>Epilachninae</taxon>
        <taxon>Epilachnini</taxon>
        <taxon>Henosepilachna</taxon>
    </lineage>
</organism>
<evidence type="ECO:0000313" key="1">
    <source>
        <dbReference type="EMBL" id="KAK9888754.1"/>
    </source>
</evidence>
<dbReference type="Proteomes" id="UP001431783">
    <property type="component" value="Unassembled WGS sequence"/>
</dbReference>
<evidence type="ECO:0000313" key="2">
    <source>
        <dbReference type="Proteomes" id="UP001431783"/>
    </source>
</evidence>
<dbReference type="GO" id="GO:0000460">
    <property type="term" value="P:maturation of 5.8S rRNA"/>
    <property type="evidence" value="ECO:0007669"/>
    <property type="project" value="TreeGrafter"/>
</dbReference>
<evidence type="ECO:0008006" key="3">
    <source>
        <dbReference type="Google" id="ProtNLM"/>
    </source>
</evidence>
<name>A0AAW1V0A8_9CUCU</name>
<keyword evidence="2" id="KW-1185">Reference proteome</keyword>
<dbReference type="InterPro" id="IPR019324">
    <property type="entry name" value="MPP6"/>
</dbReference>
<proteinExistence type="predicted"/>
<comment type="caution">
    <text evidence="1">The sequence shown here is derived from an EMBL/GenBank/DDBJ whole genome shotgun (WGS) entry which is preliminary data.</text>
</comment>
<sequence length="141" mass="16398">MEEKPNTTQNVNLTKGTLEMKFMKKSKDKVLKLLEDEESREIYSKEITEEMKRAGNIVFIETSIFNCKKMIEGRLSFGGMNPEIEKLMTKDSQRLDEIERSKEKDISDIEMAKGYSSVVETMQNKFLKKSKKKFKKPSADI</sequence>
<protein>
    <recommendedName>
        <fullName evidence="3">M-phase phosphoprotein 6</fullName>
    </recommendedName>
</protein>
<dbReference type="EMBL" id="JARQZJ010000121">
    <property type="protein sequence ID" value="KAK9888754.1"/>
    <property type="molecule type" value="Genomic_DNA"/>
</dbReference>
<gene>
    <name evidence="1" type="ORF">WA026_000979</name>
</gene>
<dbReference type="PANTHER" id="PTHR13582:SF0">
    <property type="entry name" value="M-PHASE PHOSPHOPROTEIN 6"/>
    <property type="match status" value="1"/>
</dbReference>